<reference evidence="1" key="1">
    <citation type="submission" date="2018-12" db="EMBL/GenBank/DDBJ databases">
        <authorList>
            <person name="Jadhav K."/>
            <person name="Kushwaha B."/>
            <person name="Jadhav I."/>
        </authorList>
    </citation>
    <scope>NUCLEOTIDE SEQUENCE [LARGE SCALE GENOMIC DNA]</scope>
    <source>
        <strain evidence="1">SBS 10</strain>
    </source>
</reference>
<gene>
    <name evidence="1" type="ORF">DSL92_06160</name>
</gene>
<protein>
    <submittedName>
        <fullName evidence="1">Uncharacterized protein</fullName>
    </submittedName>
</protein>
<proteinExistence type="predicted"/>
<dbReference type="EMBL" id="RXHI01000018">
    <property type="protein sequence ID" value="RUA22358.1"/>
    <property type="molecule type" value="Genomic_DNA"/>
</dbReference>
<evidence type="ECO:0000313" key="1">
    <source>
        <dbReference type="EMBL" id="RUA22358.1"/>
    </source>
</evidence>
<sequence>MIHLLKSQVTTVGNGLPPVLPTSCSGSRSGAGRPDGIYDMGTAGLTFCRISLSWAIPDRRGRYARKDEELGLRKHHEQGLQQ</sequence>
<dbReference type="AlphaFoldDB" id="A0A432JIR0"/>
<name>A0A432JIR0_9GAMM</name>
<comment type="caution">
    <text evidence="1">The sequence shown here is derived from an EMBL/GenBank/DDBJ whole genome shotgun (WGS) entry which is preliminary data.</text>
</comment>
<organism evidence="1">
    <name type="scientific">Billgrantia gudaonensis</name>
    <dbReference type="NCBI Taxonomy" id="376427"/>
    <lineage>
        <taxon>Bacteria</taxon>
        <taxon>Pseudomonadati</taxon>
        <taxon>Pseudomonadota</taxon>
        <taxon>Gammaproteobacteria</taxon>
        <taxon>Oceanospirillales</taxon>
        <taxon>Halomonadaceae</taxon>
        <taxon>Billgrantia</taxon>
    </lineage>
</organism>
<accession>A0A432JIR0</accession>